<keyword evidence="6" id="KW-0472">Membrane</keyword>
<dbReference type="Pfam" id="PF00226">
    <property type="entry name" value="DnaJ"/>
    <property type="match status" value="2"/>
</dbReference>
<feature type="transmembrane region" description="Helical" evidence="6">
    <location>
        <begin position="100"/>
        <end position="118"/>
    </location>
</feature>
<protein>
    <recommendedName>
        <fullName evidence="2">DnaJ homolog subfamily B member 9</fullName>
    </recommendedName>
    <alternativeName>
        <fullName evidence="3">Endoplasmic reticulum DNA J domain-containing protein 4</fullName>
    </alternativeName>
</protein>
<evidence type="ECO:0000256" key="6">
    <source>
        <dbReference type="SAM" id="Phobius"/>
    </source>
</evidence>
<feature type="transmembrane region" description="Helical" evidence="6">
    <location>
        <begin position="24"/>
        <end position="42"/>
    </location>
</feature>
<dbReference type="SUPFAM" id="SSF46565">
    <property type="entry name" value="Chaperone J-domain"/>
    <property type="match status" value="2"/>
</dbReference>
<evidence type="ECO:0000256" key="3">
    <source>
        <dbReference type="ARBA" id="ARBA00041533"/>
    </source>
</evidence>
<reference evidence="8 9" key="1">
    <citation type="journal article" date="2019" name="PLoS Pathog.">
        <title>Genome sequence of the bovine parasite Schistosoma bovis Tanzania.</title>
        <authorList>
            <person name="Oey H."/>
            <person name="Zakrzewski M."/>
            <person name="Gobert G."/>
            <person name="Gravermann K."/>
            <person name="Stoye J."/>
            <person name="Jones M."/>
            <person name="Mcmanus D."/>
            <person name="Krause L."/>
        </authorList>
    </citation>
    <scope>NUCLEOTIDE SEQUENCE [LARGE SCALE GENOMIC DNA]</scope>
    <source>
        <strain evidence="8 9">TAN1997</strain>
    </source>
</reference>
<proteinExistence type="predicted"/>
<keyword evidence="1" id="KW-0143">Chaperone</keyword>
<name>A0A430QI67_SCHBO</name>
<dbReference type="GO" id="GO:0036503">
    <property type="term" value="P:ERAD pathway"/>
    <property type="evidence" value="ECO:0007669"/>
    <property type="project" value="TreeGrafter"/>
</dbReference>
<dbReference type="PRINTS" id="PR00625">
    <property type="entry name" value="JDOMAIN"/>
</dbReference>
<feature type="domain" description="J" evidence="7">
    <location>
        <begin position="131"/>
        <end position="179"/>
    </location>
</feature>
<feature type="domain" description="J" evidence="7">
    <location>
        <begin position="55"/>
        <end position="108"/>
    </location>
</feature>
<evidence type="ECO:0000256" key="5">
    <source>
        <dbReference type="ARBA" id="ARBA00046365"/>
    </source>
</evidence>
<dbReference type="Gene3D" id="1.10.287.110">
    <property type="entry name" value="DnaJ domain"/>
    <property type="match status" value="2"/>
</dbReference>
<dbReference type="InterPro" id="IPR051948">
    <property type="entry name" value="Hsp70_co-chaperone_J-domain"/>
</dbReference>
<dbReference type="STRING" id="6184.A0A430QI67"/>
<dbReference type="SMART" id="SM00271">
    <property type="entry name" value="DnaJ"/>
    <property type="match status" value="2"/>
</dbReference>
<dbReference type="GO" id="GO:0051787">
    <property type="term" value="F:misfolded protein binding"/>
    <property type="evidence" value="ECO:0007669"/>
    <property type="project" value="TreeGrafter"/>
</dbReference>
<evidence type="ECO:0000256" key="2">
    <source>
        <dbReference type="ARBA" id="ARBA00040158"/>
    </source>
</evidence>
<evidence type="ECO:0000256" key="1">
    <source>
        <dbReference type="ARBA" id="ARBA00023186"/>
    </source>
</evidence>
<dbReference type="GO" id="GO:0051087">
    <property type="term" value="F:protein-folding chaperone binding"/>
    <property type="evidence" value="ECO:0007669"/>
    <property type="project" value="TreeGrafter"/>
</dbReference>
<dbReference type="Proteomes" id="UP000290809">
    <property type="component" value="Unassembled WGS sequence"/>
</dbReference>
<dbReference type="InterPro" id="IPR036869">
    <property type="entry name" value="J_dom_sf"/>
</dbReference>
<dbReference type="PANTHER" id="PTHR44360">
    <property type="entry name" value="DNAJ HOMOLOG SUBFAMILY B MEMBER 9"/>
    <property type="match status" value="1"/>
</dbReference>
<keyword evidence="6" id="KW-1133">Transmembrane helix</keyword>
<gene>
    <name evidence="8" type="ORF">DC041_0004582</name>
</gene>
<organism evidence="8 9">
    <name type="scientific">Schistosoma bovis</name>
    <name type="common">Blood fluke</name>
    <dbReference type="NCBI Taxonomy" id="6184"/>
    <lineage>
        <taxon>Eukaryota</taxon>
        <taxon>Metazoa</taxon>
        <taxon>Spiralia</taxon>
        <taxon>Lophotrochozoa</taxon>
        <taxon>Platyhelminthes</taxon>
        <taxon>Trematoda</taxon>
        <taxon>Digenea</taxon>
        <taxon>Strigeidida</taxon>
        <taxon>Schistosomatoidea</taxon>
        <taxon>Schistosomatidae</taxon>
        <taxon>Schistosoma</taxon>
    </lineage>
</organism>
<dbReference type="CDD" id="cd06257">
    <property type="entry name" value="DnaJ"/>
    <property type="match status" value="2"/>
</dbReference>
<dbReference type="EMBL" id="QMKO01001685">
    <property type="protein sequence ID" value="RTG87377.1"/>
    <property type="molecule type" value="Genomic_DNA"/>
</dbReference>
<accession>A0A430QI67</accession>
<dbReference type="GO" id="GO:0005783">
    <property type="term" value="C:endoplasmic reticulum"/>
    <property type="evidence" value="ECO:0007669"/>
    <property type="project" value="TreeGrafter"/>
</dbReference>
<keyword evidence="9" id="KW-1185">Reference proteome</keyword>
<evidence type="ECO:0000259" key="7">
    <source>
        <dbReference type="PROSITE" id="PS50076"/>
    </source>
</evidence>
<dbReference type="PROSITE" id="PS50076">
    <property type="entry name" value="DNAJ_2"/>
    <property type="match status" value="2"/>
</dbReference>
<dbReference type="InterPro" id="IPR001623">
    <property type="entry name" value="DnaJ_domain"/>
</dbReference>
<comment type="caution">
    <text evidence="8">The sequence shown here is derived from an EMBL/GenBank/DDBJ whole genome shotgun (WGS) entry which is preliminary data.</text>
</comment>
<sequence length="179" mass="20050">MCQPCQLKRHHIKSSTPLKRLKKIIIKAAFVAGWGIFFLLVYKLTLIEPDNSGFDPFLVLGIDKDASPKDIRSAYKKLSLLNHPDKGGDPKRFIQISKAYNAKAAFVAGWGIFFLLVYKLTLIEPDNSGFDPFLVLGIDKDASPKDIRSAYKKLSLLNHPDKGGDPKRFIQISKAYNAT</sequence>
<comment type="function">
    <text evidence="4">Co-chaperone for Hsp70 protein HSPA5/BiP that acts as a key repressor of the ERN1/IRE1-mediated unfolded protein response (UPR). J domain-containing co-chaperones stimulate the ATPase activity of Hsp70 proteins and are required for efficient substrate recognition by Hsp70 proteins. In the unstressed endoplasmic reticulum, interacts with the luminal region of ERN1/IRE1 and selectively recruits HSPA5/BiP: HSPA5/BiP disrupts the dimerization of the active ERN1/IRE1 luminal region, thereby inactivating ERN1/IRE1. Also involved in endoplasmic reticulum-associated degradation (ERAD) of misfolded proteins. Required for survival of B-cell progenitors and normal antibody production.</text>
</comment>
<dbReference type="PANTHER" id="PTHR44360:SF1">
    <property type="entry name" value="DNAJ HOMOLOG SUBFAMILY B MEMBER 9"/>
    <property type="match status" value="1"/>
</dbReference>
<comment type="subunit">
    <text evidence="5">Interacts with HSPA5/BiP; interaction is direct. Interacts with ERN1/IRE1 (via the luminal region). Interacts with DERL1.</text>
</comment>
<dbReference type="AlphaFoldDB" id="A0A430QI67"/>
<keyword evidence="6" id="KW-0812">Transmembrane</keyword>
<evidence type="ECO:0000313" key="9">
    <source>
        <dbReference type="Proteomes" id="UP000290809"/>
    </source>
</evidence>
<evidence type="ECO:0000313" key="8">
    <source>
        <dbReference type="EMBL" id="RTG87377.1"/>
    </source>
</evidence>
<evidence type="ECO:0000256" key="4">
    <source>
        <dbReference type="ARBA" id="ARBA00045428"/>
    </source>
</evidence>